<feature type="compositionally biased region" description="Low complexity" evidence="1">
    <location>
        <begin position="35"/>
        <end position="45"/>
    </location>
</feature>
<reference evidence="2" key="4">
    <citation type="submission" date="2025-09" db="UniProtKB">
        <authorList>
            <consortium name="Ensembl"/>
        </authorList>
    </citation>
    <scope>IDENTIFICATION</scope>
    <source>
        <strain evidence="2">C57BL/6J</strain>
    </source>
</reference>
<dbReference type="AGR" id="MGI:97172"/>
<organism evidence="2 4">
    <name type="scientific">Mus musculus</name>
    <name type="common">Mouse</name>
    <dbReference type="NCBI Taxonomy" id="10090"/>
    <lineage>
        <taxon>Eukaryota</taxon>
        <taxon>Metazoa</taxon>
        <taxon>Chordata</taxon>
        <taxon>Craniata</taxon>
        <taxon>Vertebrata</taxon>
        <taxon>Euteleostomi</taxon>
        <taxon>Mammalia</taxon>
        <taxon>Eutheria</taxon>
        <taxon>Euarchontoglires</taxon>
        <taxon>Glires</taxon>
        <taxon>Rodentia</taxon>
        <taxon>Myomorpha</taxon>
        <taxon>Muroidea</taxon>
        <taxon>Muridae</taxon>
        <taxon>Murinae</taxon>
        <taxon>Mus</taxon>
        <taxon>Mus</taxon>
    </lineage>
</organism>
<dbReference type="Bgee" id="ENSMUSG00000031762">
    <property type="expression patterns" value="Expressed in fetal liver hematopoietic progenitor cell and 256 other cell types or tissues"/>
</dbReference>
<dbReference type="GeneTree" id="ENSGT00950000182967"/>
<dbReference type="VEuPathDB" id="HostDB:ENSMUSG00000031762"/>
<sequence>MDPAPALAPANANNANVLPARKAAAPAAPWAVRSAPRAASAKRLPTSAAAVPEGGRRGPHICVNRPCRSLAFFVQP</sequence>
<evidence type="ECO:0000256" key="1">
    <source>
        <dbReference type="SAM" id="MobiDB-lite"/>
    </source>
</evidence>
<feature type="region of interest" description="Disordered" evidence="1">
    <location>
        <begin position="35"/>
        <end position="58"/>
    </location>
</feature>
<reference evidence="2 4" key="1">
    <citation type="journal article" date="2009" name="PLoS Biol.">
        <title>Lineage-specific biology revealed by a finished genome assembly of the mouse.</title>
        <authorList>
            <consortium name="Mouse Genome Sequencing Consortium"/>
            <person name="Church D.M."/>
            <person name="Goodstadt L."/>
            <person name="Hillier L.W."/>
            <person name="Zody M.C."/>
            <person name="Goldstein S."/>
            <person name="She X."/>
            <person name="Bult C.J."/>
            <person name="Agarwala R."/>
            <person name="Cherry J.L."/>
            <person name="DiCuccio M."/>
            <person name="Hlavina W."/>
            <person name="Kapustin Y."/>
            <person name="Meric P."/>
            <person name="Maglott D."/>
            <person name="Birtle Z."/>
            <person name="Marques A.C."/>
            <person name="Graves T."/>
            <person name="Zhou S."/>
            <person name="Teague B."/>
            <person name="Potamousis K."/>
            <person name="Churas C."/>
            <person name="Place M."/>
            <person name="Herschleb J."/>
            <person name="Runnheim R."/>
            <person name="Forrest D."/>
            <person name="Amos-Landgraf J."/>
            <person name="Schwartz D.C."/>
            <person name="Cheng Z."/>
            <person name="Lindblad-Toh K."/>
            <person name="Eichler E.E."/>
            <person name="Ponting C.P."/>
        </authorList>
    </citation>
    <scope>NUCLEOTIDE SEQUENCE [LARGE SCALE GENOMIC DNA]</scope>
    <source>
        <strain evidence="2 4">C57BL/6J</strain>
    </source>
</reference>
<dbReference type="Ensembl" id="ENSMUST00000212806.2">
    <property type="protein sequence ID" value="ENSMUSP00000148308.2"/>
    <property type="gene ID" value="ENSMUSG00000031762.8"/>
</dbReference>
<accession>A0A1D5RLC3</accession>
<evidence type="ECO:0000313" key="4">
    <source>
        <dbReference type="Proteomes" id="UP000000589"/>
    </source>
</evidence>
<dbReference type="MGI" id="MGI:97172">
    <property type="gene designation" value="Mt2"/>
</dbReference>
<gene>
    <name evidence="2 3" type="primary">Mt2</name>
</gene>
<dbReference type="Proteomes" id="UP000000589">
    <property type="component" value="Chromosome 8"/>
</dbReference>
<evidence type="ECO:0000313" key="3">
    <source>
        <dbReference type="MGI" id="MGI:97172"/>
    </source>
</evidence>
<dbReference type="AlphaFoldDB" id="A0A1D5RLC3"/>
<evidence type="ECO:0000313" key="2">
    <source>
        <dbReference type="Ensembl" id="ENSMUSP00000148308.2"/>
    </source>
</evidence>
<name>A0A1D5RLC3_MOUSE</name>
<protein>
    <submittedName>
        <fullName evidence="2">Metallothionein 2</fullName>
    </submittedName>
</protein>
<keyword evidence="4" id="KW-1185">Reference proteome</keyword>
<proteinExistence type="predicted"/>
<reference evidence="2 4" key="2">
    <citation type="journal article" date="2011" name="PLoS Biol.">
        <title>Modernizing reference genome assemblies.</title>
        <authorList>
            <person name="Church D.M."/>
            <person name="Schneider V.A."/>
            <person name="Graves T."/>
            <person name="Auger K."/>
            <person name="Cunningham F."/>
            <person name="Bouk N."/>
            <person name="Chen H.C."/>
            <person name="Agarwala R."/>
            <person name="McLaren W.M."/>
            <person name="Ritchie G.R."/>
            <person name="Albracht D."/>
            <person name="Kremitzki M."/>
            <person name="Rock S."/>
            <person name="Kotkiewicz H."/>
            <person name="Kremitzki C."/>
            <person name="Wollam A."/>
            <person name="Trani L."/>
            <person name="Fulton L."/>
            <person name="Fulton R."/>
            <person name="Matthews L."/>
            <person name="Whitehead S."/>
            <person name="Chow W."/>
            <person name="Torrance J."/>
            <person name="Dunn M."/>
            <person name="Harden G."/>
            <person name="Threadgold G."/>
            <person name="Wood J."/>
            <person name="Collins J."/>
            <person name="Heath P."/>
            <person name="Griffiths G."/>
            <person name="Pelan S."/>
            <person name="Grafham D."/>
            <person name="Eichler E.E."/>
            <person name="Weinstock G."/>
            <person name="Mardis E.R."/>
            <person name="Wilson R.K."/>
            <person name="Howe K."/>
            <person name="Flicek P."/>
            <person name="Hubbard T."/>
        </authorList>
    </citation>
    <scope>NUCLEOTIDE SEQUENCE [LARGE SCALE GENOMIC DNA]</scope>
    <source>
        <strain evidence="2 4">C57BL/6J</strain>
    </source>
</reference>
<reference evidence="2" key="3">
    <citation type="submission" date="2025-08" db="UniProtKB">
        <authorList>
            <consortium name="Ensembl"/>
        </authorList>
    </citation>
    <scope>IDENTIFICATION</scope>
    <source>
        <strain evidence="2">C57BL/6J</strain>
    </source>
</reference>
<dbReference type="ExpressionAtlas" id="A0A1D5RLC3">
    <property type="expression patterns" value="baseline and differential"/>
</dbReference>